<dbReference type="SMART" id="SM00184">
    <property type="entry name" value="RING"/>
    <property type="match status" value="1"/>
</dbReference>
<dbReference type="InterPro" id="IPR020457">
    <property type="entry name" value="Znf_B-box_chordata"/>
</dbReference>
<dbReference type="Gene3D" id="3.30.40.10">
    <property type="entry name" value="Zinc/RING finger domain, C3HC4 (zinc finger)"/>
    <property type="match status" value="1"/>
</dbReference>
<evidence type="ECO:0000256" key="10">
    <source>
        <dbReference type="ARBA" id="ARBA00022786"/>
    </source>
</evidence>
<reference evidence="17" key="1">
    <citation type="submission" date="2025-08" db="UniProtKB">
        <authorList>
            <consortium name="RefSeq"/>
        </authorList>
    </citation>
    <scope>IDENTIFICATION</scope>
</reference>
<sequence>MATERLLGEFCEETTCSICLEYFKDPVILDCGHNFCQACLTQCGAESGTGACCPQCREVFQQKNFRPNRQLANLVELVKKLEVGKRAMGRKWEVCEQHQEALKLFCKEDQTRICWLCDRSKEHKEHNTVLLDEAVQEYKERIKAQQGSLEKERNNLVVWKLAEEWESQECLTQVRTMVRETKRTFEQMRRFLEEKECLRLSQLRDLEKEMEDRHEEHVRRLSEDISHLCSLIAEMEGKCQQPADEFLQDIKSTWSRYVVLSELLLVSSI</sequence>
<comment type="subcellular location">
    <subcellularLocation>
        <location evidence="2">Cytoplasm</location>
    </subcellularLocation>
</comment>
<dbReference type="PROSITE" id="PS50119">
    <property type="entry name" value="ZF_BBOX"/>
    <property type="match status" value="1"/>
</dbReference>
<dbReference type="InterPro" id="IPR027370">
    <property type="entry name" value="Znf-RING_euk"/>
</dbReference>
<dbReference type="InterPro" id="IPR000315">
    <property type="entry name" value="Znf_B-box"/>
</dbReference>
<dbReference type="EC" id="2.3.2.27" evidence="5"/>
<evidence type="ECO:0000256" key="3">
    <source>
        <dbReference type="ARBA" id="ARBA00004906"/>
    </source>
</evidence>
<dbReference type="PROSITE" id="PS00518">
    <property type="entry name" value="ZF_RING_1"/>
    <property type="match status" value="1"/>
</dbReference>
<protein>
    <recommendedName>
        <fullName evidence="5">RING-type E3 ubiquitin transferase</fullName>
        <ecNumber evidence="5">2.3.2.27</ecNumber>
    </recommendedName>
</protein>
<dbReference type="RefSeq" id="XP_015279110.1">
    <property type="nucleotide sequence ID" value="XM_015423624.1"/>
</dbReference>
<keyword evidence="6" id="KW-0963">Cytoplasm</keyword>
<dbReference type="Pfam" id="PF13445">
    <property type="entry name" value="zf-RING_UBOX"/>
    <property type="match status" value="1"/>
</dbReference>
<dbReference type="InterPro" id="IPR013083">
    <property type="entry name" value="Znf_RING/FYVE/PHD"/>
</dbReference>
<dbReference type="PRINTS" id="PR01406">
    <property type="entry name" value="BBOXZNFINGER"/>
</dbReference>
<comment type="pathway">
    <text evidence="3">Protein modification; protein ubiquitination.</text>
</comment>
<gene>
    <name evidence="17" type="primary">LOC107120855</name>
</gene>
<evidence type="ECO:0000256" key="8">
    <source>
        <dbReference type="ARBA" id="ARBA00022723"/>
    </source>
</evidence>
<evidence type="ECO:0000256" key="7">
    <source>
        <dbReference type="ARBA" id="ARBA00022679"/>
    </source>
</evidence>
<evidence type="ECO:0000313" key="16">
    <source>
        <dbReference type="Proteomes" id="UP000694871"/>
    </source>
</evidence>
<evidence type="ECO:0000256" key="5">
    <source>
        <dbReference type="ARBA" id="ARBA00012483"/>
    </source>
</evidence>
<feature type="domain" description="B box-type" evidence="15">
    <location>
        <begin position="90"/>
        <end position="131"/>
    </location>
</feature>
<evidence type="ECO:0000256" key="2">
    <source>
        <dbReference type="ARBA" id="ARBA00004496"/>
    </source>
</evidence>
<keyword evidence="11" id="KW-0862">Zinc</keyword>
<comment type="catalytic activity">
    <reaction evidence="1">
        <text>S-ubiquitinyl-[E2 ubiquitin-conjugating enzyme]-L-cysteine + [acceptor protein]-L-lysine = [E2 ubiquitin-conjugating enzyme]-L-cysteine + N(6)-ubiquitinyl-[acceptor protein]-L-lysine.</text>
        <dbReference type="EC" id="2.3.2.27"/>
    </reaction>
</comment>
<evidence type="ECO:0000259" key="15">
    <source>
        <dbReference type="PROSITE" id="PS50119"/>
    </source>
</evidence>
<keyword evidence="12" id="KW-0175">Coiled coil</keyword>
<keyword evidence="7" id="KW-0808">Transferase</keyword>
<evidence type="ECO:0000256" key="9">
    <source>
        <dbReference type="ARBA" id="ARBA00022771"/>
    </source>
</evidence>
<evidence type="ECO:0000313" key="17">
    <source>
        <dbReference type="RefSeq" id="XP_015279110.1"/>
    </source>
</evidence>
<dbReference type="GeneID" id="107120855"/>
<dbReference type="PANTHER" id="PTHR24103">
    <property type="entry name" value="E3 UBIQUITIN-PROTEIN LIGASE TRIM"/>
    <property type="match status" value="1"/>
</dbReference>
<dbReference type="PROSITE" id="PS50089">
    <property type="entry name" value="ZF_RING_2"/>
    <property type="match status" value="1"/>
</dbReference>
<evidence type="ECO:0000256" key="4">
    <source>
        <dbReference type="ARBA" id="ARBA00008518"/>
    </source>
</evidence>
<evidence type="ECO:0000256" key="1">
    <source>
        <dbReference type="ARBA" id="ARBA00000900"/>
    </source>
</evidence>
<comment type="similarity">
    <text evidence="4">Belongs to the TRIM/RBCC family.</text>
</comment>
<dbReference type="Pfam" id="PF00643">
    <property type="entry name" value="zf-B_box"/>
    <property type="match status" value="1"/>
</dbReference>
<keyword evidence="9 13" id="KW-0863">Zinc-finger</keyword>
<evidence type="ECO:0000256" key="6">
    <source>
        <dbReference type="ARBA" id="ARBA00022490"/>
    </source>
</evidence>
<feature type="domain" description="RING-type" evidence="14">
    <location>
        <begin position="16"/>
        <end position="57"/>
    </location>
</feature>
<organism evidence="16 17">
    <name type="scientific">Gekko japonicus</name>
    <name type="common">Schlegel's Japanese gecko</name>
    <dbReference type="NCBI Taxonomy" id="146911"/>
    <lineage>
        <taxon>Eukaryota</taxon>
        <taxon>Metazoa</taxon>
        <taxon>Chordata</taxon>
        <taxon>Craniata</taxon>
        <taxon>Vertebrata</taxon>
        <taxon>Euteleostomi</taxon>
        <taxon>Lepidosauria</taxon>
        <taxon>Squamata</taxon>
        <taxon>Bifurcata</taxon>
        <taxon>Gekkota</taxon>
        <taxon>Gekkonidae</taxon>
        <taxon>Gekkoninae</taxon>
        <taxon>Gekko</taxon>
    </lineage>
</organism>
<dbReference type="CDD" id="cd16594">
    <property type="entry name" value="RING-HC_TRIM7-like_C-IV"/>
    <property type="match status" value="1"/>
</dbReference>
<dbReference type="SMART" id="SM00336">
    <property type="entry name" value="BBOX"/>
    <property type="match status" value="1"/>
</dbReference>
<accession>A0ABM1KZH3</accession>
<dbReference type="SUPFAM" id="SSF57850">
    <property type="entry name" value="RING/U-box"/>
    <property type="match status" value="1"/>
</dbReference>
<name>A0ABM1KZH3_GEKJA</name>
<dbReference type="InterPro" id="IPR001841">
    <property type="entry name" value="Znf_RING"/>
</dbReference>
<dbReference type="InterPro" id="IPR050143">
    <property type="entry name" value="TRIM/RBCC"/>
</dbReference>
<dbReference type="InterPro" id="IPR017907">
    <property type="entry name" value="Znf_RING_CS"/>
</dbReference>
<keyword evidence="10" id="KW-0833">Ubl conjugation pathway</keyword>
<dbReference type="Proteomes" id="UP000694871">
    <property type="component" value="Unplaced"/>
</dbReference>
<evidence type="ECO:0000259" key="14">
    <source>
        <dbReference type="PROSITE" id="PS50089"/>
    </source>
</evidence>
<dbReference type="SUPFAM" id="SSF57845">
    <property type="entry name" value="B-box zinc-binding domain"/>
    <property type="match status" value="1"/>
</dbReference>
<evidence type="ECO:0000256" key="11">
    <source>
        <dbReference type="ARBA" id="ARBA00022833"/>
    </source>
</evidence>
<evidence type="ECO:0000256" key="13">
    <source>
        <dbReference type="PROSITE-ProRule" id="PRU00024"/>
    </source>
</evidence>
<proteinExistence type="inferred from homology"/>
<keyword evidence="16" id="KW-1185">Reference proteome</keyword>
<dbReference type="Gene3D" id="3.30.160.60">
    <property type="entry name" value="Classic Zinc Finger"/>
    <property type="match status" value="1"/>
</dbReference>
<dbReference type="CDD" id="cd19761">
    <property type="entry name" value="Bbox2_TRIM5-like"/>
    <property type="match status" value="1"/>
</dbReference>
<keyword evidence="8" id="KW-0479">Metal-binding</keyword>
<evidence type="ECO:0000256" key="12">
    <source>
        <dbReference type="ARBA" id="ARBA00023054"/>
    </source>
</evidence>